<gene>
    <name evidence="9" type="ORF">GCM10023258_15600</name>
</gene>
<protein>
    <submittedName>
        <fullName evidence="9">AAA family ATPase</fullName>
    </submittedName>
</protein>
<evidence type="ECO:0000256" key="6">
    <source>
        <dbReference type="ARBA" id="ARBA00023065"/>
    </source>
</evidence>
<dbReference type="PANTHER" id="PTHR42771">
    <property type="entry name" value="IRON(3+)-HYDROXAMATE IMPORT ATP-BINDING PROTEIN FHUC"/>
    <property type="match status" value="1"/>
</dbReference>
<dbReference type="SUPFAM" id="SSF52540">
    <property type="entry name" value="P-loop containing nucleoside triphosphate hydrolases"/>
    <property type="match status" value="1"/>
</dbReference>
<evidence type="ECO:0000256" key="7">
    <source>
        <dbReference type="ARBA" id="ARBA00023136"/>
    </source>
</evidence>
<keyword evidence="4" id="KW-0410">Iron transport</keyword>
<dbReference type="SMART" id="SM00382">
    <property type="entry name" value="AAA"/>
    <property type="match status" value="1"/>
</dbReference>
<keyword evidence="10" id="KW-1185">Reference proteome</keyword>
<proteinExistence type="predicted"/>
<dbReference type="Pfam" id="PF13304">
    <property type="entry name" value="AAA_21"/>
    <property type="match status" value="1"/>
</dbReference>
<dbReference type="Gene3D" id="3.40.50.300">
    <property type="entry name" value="P-loop containing nucleotide triphosphate hydrolases"/>
    <property type="match status" value="2"/>
</dbReference>
<dbReference type="InterPro" id="IPR003593">
    <property type="entry name" value="AAA+_ATPase"/>
</dbReference>
<keyword evidence="7" id="KW-0472">Membrane</keyword>
<dbReference type="PANTHER" id="PTHR42771:SF2">
    <property type="entry name" value="IRON(3+)-HYDROXAMATE IMPORT ATP-BINDING PROTEIN FHUC"/>
    <property type="match status" value="1"/>
</dbReference>
<evidence type="ECO:0000259" key="8">
    <source>
        <dbReference type="SMART" id="SM00382"/>
    </source>
</evidence>
<dbReference type="Proteomes" id="UP001500427">
    <property type="component" value="Unassembled WGS sequence"/>
</dbReference>
<comment type="caution">
    <text evidence="9">The sequence shown here is derived from an EMBL/GenBank/DDBJ whole genome shotgun (WGS) entry which is preliminary data.</text>
</comment>
<name>A0ABP9J8B2_9MICO</name>
<evidence type="ECO:0000256" key="2">
    <source>
        <dbReference type="ARBA" id="ARBA00022448"/>
    </source>
</evidence>
<evidence type="ECO:0000256" key="1">
    <source>
        <dbReference type="ARBA" id="ARBA00004202"/>
    </source>
</evidence>
<evidence type="ECO:0000256" key="4">
    <source>
        <dbReference type="ARBA" id="ARBA00022496"/>
    </source>
</evidence>
<keyword evidence="5" id="KW-0408">Iron</keyword>
<keyword evidence="3" id="KW-1003">Cell membrane</keyword>
<accession>A0ABP9J8B2</accession>
<feature type="domain" description="AAA+ ATPase" evidence="8">
    <location>
        <begin position="49"/>
        <end position="219"/>
    </location>
</feature>
<evidence type="ECO:0000256" key="3">
    <source>
        <dbReference type="ARBA" id="ARBA00022475"/>
    </source>
</evidence>
<evidence type="ECO:0000313" key="10">
    <source>
        <dbReference type="Proteomes" id="UP001500427"/>
    </source>
</evidence>
<dbReference type="InterPro" id="IPR003959">
    <property type="entry name" value="ATPase_AAA_core"/>
</dbReference>
<dbReference type="InterPro" id="IPR051535">
    <property type="entry name" value="Siderophore_ABC-ATPase"/>
</dbReference>
<dbReference type="RefSeq" id="WP_345506892.1">
    <property type="nucleotide sequence ID" value="NZ_BAABIW010000010.1"/>
</dbReference>
<dbReference type="InterPro" id="IPR027417">
    <property type="entry name" value="P-loop_NTPase"/>
</dbReference>
<dbReference type="EMBL" id="BAABIW010000010">
    <property type="protein sequence ID" value="GAA5023915.1"/>
    <property type="molecule type" value="Genomic_DNA"/>
</dbReference>
<organism evidence="9 10">
    <name type="scientific">Terrabacter aeriphilus</name>
    <dbReference type="NCBI Taxonomy" id="515662"/>
    <lineage>
        <taxon>Bacteria</taxon>
        <taxon>Bacillati</taxon>
        <taxon>Actinomycetota</taxon>
        <taxon>Actinomycetes</taxon>
        <taxon>Micrococcales</taxon>
        <taxon>Intrasporangiaceae</taxon>
        <taxon>Terrabacter</taxon>
    </lineage>
</organism>
<keyword evidence="6" id="KW-0406">Ion transport</keyword>
<sequence length="250" mass="26983">MGATAPEPGSFTPLPVRRVRRSEDATLQAGEWPATLAPIAHVLEKGLELGPTTIVVGENGTGKSTFVEAVATAYGLGAEGGSTGARHTTRPTESPLAQSISLLRGAGASRWGYFLRAETMHGLFTYLEDNPSRRGEPAFHELSHGESFLAMLNSNRFTGEGFFVMDEPEAGLSFHAQLALVGALMQLVGQPGVQVLVATHSPVVASVPGARILEFDDDGIHERAWDELDVVDHHRRFLEAPERYLRHLLP</sequence>
<comment type="subcellular location">
    <subcellularLocation>
        <location evidence="1">Cell membrane</location>
        <topology evidence="1">Peripheral membrane protein</topology>
    </subcellularLocation>
</comment>
<evidence type="ECO:0000313" key="9">
    <source>
        <dbReference type="EMBL" id="GAA5023915.1"/>
    </source>
</evidence>
<keyword evidence="2" id="KW-0813">Transport</keyword>
<reference evidence="10" key="1">
    <citation type="journal article" date="2019" name="Int. J. Syst. Evol. Microbiol.">
        <title>The Global Catalogue of Microorganisms (GCM) 10K type strain sequencing project: providing services to taxonomists for standard genome sequencing and annotation.</title>
        <authorList>
            <consortium name="The Broad Institute Genomics Platform"/>
            <consortium name="The Broad Institute Genome Sequencing Center for Infectious Disease"/>
            <person name="Wu L."/>
            <person name="Ma J."/>
        </authorList>
    </citation>
    <scope>NUCLEOTIDE SEQUENCE [LARGE SCALE GENOMIC DNA]</scope>
    <source>
        <strain evidence="10">JCM 17687</strain>
    </source>
</reference>
<evidence type="ECO:0000256" key="5">
    <source>
        <dbReference type="ARBA" id="ARBA00023004"/>
    </source>
</evidence>